<dbReference type="InterPro" id="IPR017441">
    <property type="entry name" value="Protein_kinase_ATP_BS"/>
</dbReference>
<evidence type="ECO:0000256" key="5">
    <source>
        <dbReference type="ARBA" id="ARBA00022777"/>
    </source>
</evidence>
<dbReference type="PROSITE" id="PS00107">
    <property type="entry name" value="PROTEIN_KINASE_ATP"/>
    <property type="match status" value="1"/>
</dbReference>
<evidence type="ECO:0000256" key="8">
    <source>
        <dbReference type="ARBA" id="ARBA00048679"/>
    </source>
</evidence>
<dbReference type="InterPro" id="IPR011009">
    <property type="entry name" value="Kinase-like_dom_sf"/>
</dbReference>
<keyword evidence="14" id="KW-1185">Reference proteome</keyword>
<dbReference type="InterPro" id="IPR007890">
    <property type="entry name" value="CHASE2"/>
</dbReference>
<feature type="binding site" evidence="9">
    <location>
        <position position="542"/>
    </location>
    <ligand>
        <name>ATP</name>
        <dbReference type="ChEBI" id="CHEBI:30616"/>
    </ligand>
</feature>
<accession>A0A1Z4JD84</accession>
<organism evidence="13 14">
    <name type="scientific">Leptolyngbya boryana NIES-2135</name>
    <dbReference type="NCBI Taxonomy" id="1973484"/>
    <lineage>
        <taxon>Bacteria</taxon>
        <taxon>Bacillati</taxon>
        <taxon>Cyanobacteriota</taxon>
        <taxon>Cyanophyceae</taxon>
        <taxon>Leptolyngbyales</taxon>
        <taxon>Leptolyngbyaceae</taxon>
        <taxon>Leptolyngbya group</taxon>
        <taxon>Leptolyngbya</taxon>
    </lineage>
</organism>
<evidence type="ECO:0000256" key="7">
    <source>
        <dbReference type="ARBA" id="ARBA00047899"/>
    </source>
</evidence>
<name>A0A1Z4JD84_LEPBY</name>
<dbReference type="Pfam" id="PF05226">
    <property type="entry name" value="CHASE2"/>
    <property type="match status" value="1"/>
</dbReference>
<feature type="domain" description="Protein kinase" evidence="12">
    <location>
        <begin position="511"/>
        <end position="785"/>
    </location>
</feature>
<feature type="region of interest" description="Disordered" evidence="10">
    <location>
        <begin position="798"/>
        <end position="820"/>
    </location>
</feature>
<evidence type="ECO:0000256" key="10">
    <source>
        <dbReference type="SAM" id="MobiDB-lite"/>
    </source>
</evidence>
<dbReference type="Proteomes" id="UP000217895">
    <property type="component" value="Chromosome"/>
</dbReference>
<dbReference type="PROSITE" id="PS50011">
    <property type="entry name" value="PROTEIN_KINASE_DOM"/>
    <property type="match status" value="1"/>
</dbReference>
<dbReference type="InterPro" id="IPR000719">
    <property type="entry name" value="Prot_kinase_dom"/>
</dbReference>
<keyword evidence="4 9" id="KW-0547">Nucleotide-binding</keyword>
<evidence type="ECO:0000256" key="1">
    <source>
        <dbReference type="ARBA" id="ARBA00012513"/>
    </source>
</evidence>
<feature type="transmembrane region" description="Helical" evidence="11">
    <location>
        <begin position="436"/>
        <end position="459"/>
    </location>
</feature>
<gene>
    <name evidence="13" type="ORF">NIES2135_15400</name>
</gene>
<dbReference type="SMART" id="SM01080">
    <property type="entry name" value="CHASE2"/>
    <property type="match status" value="1"/>
</dbReference>
<dbReference type="SUPFAM" id="SSF56112">
    <property type="entry name" value="Protein kinase-like (PK-like)"/>
    <property type="match status" value="1"/>
</dbReference>
<dbReference type="PANTHER" id="PTHR24363">
    <property type="entry name" value="SERINE/THREONINE PROTEIN KINASE"/>
    <property type="match status" value="1"/>
</dbReference>
<comment type="catalytic activity">
    <reaction evidence="7">
        <text>L-threonyl-[protein] + ATP = O-phospho-L-threonyl-[protein] + ADP + H(+)</text>
        <dbReference type="Rhea" id="RHEA:46608"/>
        <dbReference type="Rhea" id="RHEA-COMP:11060"/>
        <dbReference type="Rhea" id="RHEA-COMP:11605"/>
        <dbReference type="ChEBI" id="CHEBI:15378"/>
        <dbReference type="ChEBI" id="CHEBI:30013"/>
        <dbReference type="ChEBI" id="CHEBI:30616"/>
        <dbReference type="ChEBI" id="CHEBI:61977"/>
        <dbReference type="ChEBI" id="CHEBI:456216"/>
        <dbReference type="EC" id="2.7.11.1"/>
    </reaction>
</comment>
<evidence type="ECO:0000256" key="9">
    <source>
        <dbReference type="PROSITE-ProRule" id="PRU10141"/>
    </source>
</evidence>
<keyword evidence="11" id="KW-1133">Transmembrane helix</keyword>
<dbReference type="GO" id="GO:0005524">
    <property type="term" value="F:ATP binding"/>
    <property type="evidence" value="ECO:0007669"/>
    <property type="project" value="UniProtKB-UniRule"/>
</dbReference>
<dbReference type="PANTHER" id="PTHR24363:SF0">
    <property type="entry name" value="SERINE_THREONINE KINASE LIKE DOMAIN CONTAINING 1"/>
    <property type="match status" value="1"/>
</dbReference>
<proteinExistence type="predicted"/>
<evidence type="ECO:0000259" key="12">
    <source>
        <dbReference type="PROSITE" id="PS50011"/>
    </source>
</evidence>
<reference evidence="13 14" key="1">
    <citation type="submission" date="2017-06" db="EMBL/GenBank/DDBJ databases">
        <title>Genome sequencing of cyanobaciteial culture collection at National Institute for Environmental Studies (NIES).</title>
        <authorList>
            <person name="Hirose Y."/>
            <person name="Shimura Y."/>
            <person name="Fujisawa T."/>
            <person name="Nakamura Y."/>
            <person name="Kawachi M."/>
        </authorList>
    </citation>
    <scope>NUCLEOTIDE SEQUENCE [LARGE SCALE GENOMIC DNA]</scope>
    <source>
        <strain evidence="13 14">NIES-2135</strain>
    </source>
</reference>
<evidence type="ECO:0000256" key="4">
    <source>
        <dbReference type="ARBA" id="ARBA00022741"/>
    </source>
</evidence>
<keyword evidence="3" id="KW-0808">Transferase</keyword>
<dbReference type="Gene3D" id="1.10.510.10">
    <property type="entry name" value="Transferase(Phosphotransferase) domain 1"/>
    <property type="match status" value="1"/>
</dbReference>
<feature type="transmembrane region" description="Helical" evidence="11">
    <location>
        <begin position="412"/>
        <end position="430"/>
    </location>
</feature>
<dbReference type="PROSITE" id="PS00108">
    <property type="entry name" value="PROTEIN_KINASE_ST"/>
    <property type="match status" value="1"/>
</dbReference>
<evidence type="ECO:0000313" key="13">
    <source>
        <dbReference type="EMBL" id="BAY54722.1"/>
    </source>
</evidence>
<sequence>MSKKVSPAGLFQALTLTLKSGLRSGLFQQTTVKQPGDLTTETMPLEDDSIDRAIAPTESPTKKDTKFIRLGQGCLVLWALVAGLVTAIEPESAQYWERQIQSAMLRIRGAVATPDKIVILAIDDETLLQLSGSGRLPRRSAYAKAIDRVMQSGAKAVGVDLILDLPSFGETEVSTDCTQPNQKLAEDDRQLQQVLQRYGGRITLAVETSRLDNRQGEQMRLSLPFCPFRAANISYGLIEYPREANEKIHRLGSAAVQKVRSSPEMAALFDEEKILPFADAVLRSANLPPSTARGENLFLHGGDGTFSRTTIPFWNVLSEENWNSDFLKRGQVFKDKIVLIGVTASNISPSLNTAVGMMPGIELNANAIATLLENKSIRNAFPNSSLAGLAIAGLVLSAGFLQMQTKRPTGRLGWAGAIALFWAGIGYATFTQGLMILPIAVPIAAMLLTGVSFLGTGLAHEYRNKLAFRKTLKQFARAPLVQELIRDQEEFQTLLQEHEQEILGKQLGGRYKITKVLGSGGFGETYIAEDSQRPGNPACVVKHLRPASNNPRHLQLARRLFRSEAQSLERLGEHDQIPRLLAYFEEDGEFYLIQEFIAGSMLSEDLTIGRHLPESRIVPLLQDLLQILDFVHSRNVIHRDIKPSNIIVRSRDKKLVLIDFGAVKELHQQLAEGDIATATIGIGTQGYMPPEQCAGNPRLNSDLYAVGMIGIQALTGLPPSQLQEDPETGEIAWRDRAIVSGSLAAILSKLVHRDYRSRYQSAKSAIEDLAQLTNLSTLTLPPEFFVAAAMEIEEDVTTTRPWPETFGEEELPPTEAPPEV</sequence>
<dbReference type="GO" id="GO:0004674">
    <property type="term" value="F:protein serine/threonine kinase activity"/>
    <property type="evidence" value="ECO:0007669"/>
    <property type="project" value="UniProtKB-KW"/>
</dbReference>
<feature type="transmembrane region" description="Helical" evidence="11">
    <location>
        <begin position="380"/>
        <end position="400"/>
    </location>
</feature>
<dbReference type="Pfam" id="PF00069">
    <property type="entry name" value="Pkinase"/>
    <property type="match status" value="1"/>
</dbReference>
<dbReference type="InterPro" id="IPR008271">
    <property type="entry name" value="Ser/Thr_kinase_AS"/>
</dbReference>
<evidence type="ECO:0000256" key="2">
    <source>
        <dbReference type="ARBA" id="ARBA00022527"/>
    </source>
</evidence>
<keyword evidence="5 13" id="KW-0418">Kinase</keyword>
<evidence type="ECO:0000256" key="6">
    <source>
        <dbReference type="ARBA" id="ARBA00022840"/>
    </source>
</evidence>
<comment type="catalytic activity">
    <reaction evidence="8">
        <text>L-seryl-[protein] + ATP = O-phospho-L-seryl-[protein] + ADP + H(+)</text>
        <dbReference type="Rhea" id="RHEA:17989"/>
        <dbReference type="Rhea" id="RHEA-COMP:9863"/>
        <dbReference type="Rhea" id="RHEA-COMP:11604"/>
        <dbReference type="ChEBI" id="CHEBI:15378"/>
        <dbReference type="ChEBI" id="CHEBI:29999"/>
        <dbReference type="ChEBI" id="CHEBI:30616"/>
        <dbReference type="ChEBI" id="CHEBI:83421"/>
        <dbReference type="ChEBI" id="CHEBI:456216"/>
        <dbReference type="EC" id="2.7.11.1"/>
    </reaction>
</comment>
<dbReference type="AlphaFoldDB" id="A0A1Z4JD84"/>
<evidence type="ECO:0000256" key="11">
    <source>
        <dbReference type="SAM" id="Phobius"/>
    </source>
</evidence>
<dbReference type="EMBL" id="AP018203">
    <property type="protein sequence ID" value="BAY54722.1"/>
    <property type="molecule type" value="Genomic_DNA"/>
</dbReference>
<evidence type="ECO:0000256" key="3">
    <source>
        <dbReference type="ARBA" id="ARBA00022679"/>
    </source>
</evidence>
<evidence type="ECO:0000313" key="14">
    <source>
        <dbReference type="Proteomes" id="UP000217895"/>
    </source>
</evidence>
<keyword evidence="11" id="KW-0472">Membrane</keyword>
<dbReference type="EC" id="2.7.11.1" evidence="1"/>
<dbReference type="SMART" id="SM00220">
    <property type="entry name" value="S_TKc"/>
    <property type="match status" value="1"/>
</dbReference>
<keyword evidence="6 9" id="KW-0067">ATP-binding</keyword>
<dbReference type="CDD" id="cd14014">
    <property type="entry name" value="STKc_PknB_like"/>
    <property type="match status" value="1"/>
</dbReference>
<protein>
    <recommendedName>
        <fullName evidence="1">non-specific serine/threonine protein kinase</fullName>
        <ecNumber evidence="1">2.7.11.1</ecNumber>
    </recommendedName>
</protein>
<keyword evidence="2 13" id="KW-0723">Serine/threonine-protein kinase</keyword>
<keyword evidence="11" id="KW-0812">Transmembrane</keyword>
<dbReference type="Gene3D" id="3.30.200.20">
    <property type="entry name" value="Phosphorylase Kinase, domain 1"/>
    <property type="match status" value="1"/>
</dbReference>